<name>A0ABY5YFP8_9DEIO</name>
<proteinExistence type="predicted"/>
<organism evidence="2 3">
    <name type="scientific">Deinococcus rubellus</name>
    <dbReference type="NCBI Taxonomy" id="1889240"/>
    <lineage>
        <taxon>Bacteria</taxon>
        <taxon>Thermotogati</taxon>
        <taxon>Deinococcota</taxon>
        <taxon>Deinococci</taxon>
        <taxon>Deinococcales</taxon>
        <taxon>Deinococcaceae</taxon>
        <taxon>Deinococcus</taxon>
    </lineage>
</organism>
<evidence type="ECO:0008006" key="4">
    <source>
        <dbReference type="Google" id="ProtNLM"/>
    </source>
</evidence>
<keyword evidence="1" id="KW-0732">Signal</keyword>
<evidence type="ECO:0000313" key="2">
    <source>
        <dbReference type="EMBL" id="UWX63670.1"/>
    </source>
</evidence>
<keyword evidence="3" id="KW-1185">Reference proteome</keyword>
<dbReference type="Proteomes" id="UP001060261">
    <property type="component" value="Chromosome"/>
</dbReference>
<evidence type="ECO:0000313" key="3">
    <source>
        <dbReference type="Proteomes" id="UP001060261"/>
    </source>
</evidence>
<dbReference type="RefSeq" id="WP_260559953.1">
    <property type="nucleotide sequence ID" value="NZ_BAABEC010000074.1"/>
</dbReference>
<protein>
    <recommendedName>
        <fullName evidence="4">Copper amine oxidase-like N-terminal domain-containing protein</fullName>
    </recommendedName>
</protein>
<sequence>MNRLVPLALALLLSGAQAAGTYSIIVNGQVAPAPAIVVNGQTYVPLSALKLLGIGSSLKGTTLTLGGAATSTTATTPGGANQKASLEGCMNETLFNGVWRMTVRSFKPGFEYGTHPGYILNLEWKNGTARSIDALNTGLKEFTLVLADGTTLTSDNLQQLKYRKLPQAAGMTFNIPFYADDALPSLAQPSKLLVEIDPSIAAATSSGVTYTTPTPSFRVRLDCQK</sequence>
<feature type="chain" id="PRO_5047312369" description="Copper amine oxidase-like N-terminal domain-containing protein" evidence="1">
    <location>
        <begin position="19"/>
        <end position="225"/>
    </location>
</feature>
<accession>A0ABY5YFP8</accession>
<feature type="signal peptide" evidence="1">
    <location>
        <begin position="1"/>
        <end position="18"/>
    </location>
</feature>
<evidence type="ECO:0000256" key="1">
    <source>
        <dbReference type="SAM" id="SignalP"/>
    </source>
</evidence>
<gene>
    <name evidence="2" type="ORF">N0D28_13175</name>
</gene>
<dbReference type="EMBL" id="CP104213">
    <property type="protein sequence ID" value="UWX63670.1"/>
    <property type="molecule type" value="Genomic_DNA"/>
</dbReference>
<reference evidence="2" key="1">
    <citation type="submission" date="2022-09" db="EMBL/GenBank/DDBJ databases">
        <title>genome sequence of Deinococcus rubellus.</title>
        <authorList>
            <person name="Srinivasan S."/>
        </authorList>
    </citation>
    <scope>NUCLEOTIDE SEQUENCE</scope>
    <source>
        <strain evidence="2">Ant6</strain>
    </source>
</reference>